<accession>A0A5Q0LRU0</accession>
<organism evidence="2 3">
    <name type="scientific">Streptomyces fagopyri</name>
    <dbReference type="NCBI Taxonomy" id="2662397"/>
    <lineage>
        <taxon>Bacteria</taxon>
        <taxon>Bacillati</taxon>
        <taxon>Actinomycetota</taxon>
        <taxon>Actinomycetes</taxon>
        <taxon>Kitasatosporales</taxon>
        <taxon>Streptomycetaceae</taxon>
        <taxon>Streptomyces</taxon>
    </lineage>
</organism>
<feature type="region of interest" description="Disordered" evidence="1">
    <location>
        <begin position="1"/>
        <end position="67"/>
    </location>
</feature>
<gene>
    <name evidence="2" type="ORF">GFH48_38595</name>
</gene>
<dbReference type="EMBL" id="CP045643">
    <property type="protein sequence ID" value="QFZ79176.1"/>
    <property type="molecule type" value="Genomic_DNA"/>
</dbReference>
<keyword evidence="3" id="KW-1185">Reference proteome</keyword>
<reference evidence="2 3" key="1">
    <citation type="submission" date="2019-10" db="EMBL/GenBank/DDBJ databases">
        <title>A novel species.</title>
        <authorList>
            <person name="Gao J."/>
        </authorList>
    </citation>
    <scope>NUCLEOTIDE SEQUENCE [LARGE SCALE GENOMIC DNA]</scope>
    <source>
        <strain evidence="2 3">QMT-28</strain>
    </source>
</reference>
<proteinExistence type="predicted"/>
<name>A0A5Q0LRU0_9ACTN</name>
<protein>
    <submittedName>
        <fullName evidence="2">Uncharacterized protein</fullName>
    </submittedName>
</protein>
<evidence type="ECO:0000313" key="3">
    <source>
        <dbReference type="Proteomes" id="UP000326179"/>
    </source>
</evidence>
<dbReference type="KEGG" id="sfy:GFH48_38595"/>
<evidence type="ECO:0000256" key="1">
    <source>
        <dbReference type="SAM" id="MobiDB-lite"/>
    </source>
</evidence>
<evidence type="ECO:0000313" key="2">
    <source>
        <dbReference type="EMBL" id="QFZ79176.1"/>
    </source>
</evidence>
<dbReference type="Proteomes" id="UP000326179">
    <property type="component" value="Chromosome"/>
</dbReference>
<dbReference type="AlphaFoldDB" id="A0A5Q0LRU0"/>
<sequence>MRGGRAGAEKTSHGAHRGSLPCGRRGCRDRTRLWSHRSSPVRATSGVGDVRPGRGRRGDPGGVPRKSVRSCSRCGGPLPEGSRKSRRYCSTACRTRGWRREREQWWRTNVEFAAALREGRPYRRPKKRCPVCKSWWFVGEVVGRPRRRVDALYCSPKCCTRAYRPRQSRSAGVTP</sequence>